<reference evidence="1 2" key="1">
    <citation type="journal article" date="2013" name="Genome Announc.">
        <title>Draft Genome Sequence of Indibacter alkaliphilus Strain LW1T, Isolated from Lonar Lake, a Haloalkaline Lake in the Buldana District of Maharashtra, India.</title>
        <authorList>
            <person name="Singh A."/>
            <person name="Kumar Jangir P."/>
            <person name="Sharma R."/>
            <person name="Singh A."/>
            <person name="Kumar Pinnaka A."/>
            <person name="Shivaji S."/>
        </authorList>
    </citation>
    <scope>NUCLEOTIDE SEQUENCE [LARGE SCALE GENOMIC DNA]</scope>
    <source>
        <strain evidence="2">CCUG 57479 / KCTC 22604 / LW1</strain>
    </source>
</reference>
<name>S2DU34_INDAL</name>
<dbReference type="EMBL" id="ALWO02000037">
    <property type="protein sequence ID" value="EOZ95561.1"/>
    <property type="molecule type" value="Genomic_DNA"/>
</dbReference>
<evidence type="ECO:0000313" key="1">
    <source>
        <dbReference type="EMBL" id="EOZ95561.1"/>
    </source>
</evidence>
<accession>S2DU34</accession>
<proteinExistence type="predicted"/>
<gene>
    <name evidence="1" type="ORF">A33Q_2923</name>
</gene>
<dbReference type="AlphaFoldDB" id="S2DU34"/>
<protein>
    <submittedName>
        <fullName evidence="1">Uncharacterized protein</fullName>
    </submittedName>
</protein>
<dbReference type="STRING" id="1189612.A33Q_2923"/>
<keyword evidence="2" id="KW-1185">Reference proteome</keyword>
<comment type="caution">
    <text evidence="1">The sequence shown here is derived from an EMBL/GenBank/DDBJ whole genome shotgun (WGS) entry which is preliminary data.</text>
</comment>
<sequence length="42" mass="4757">MLQGLFFGVVEPSRMKTWERSGKVVPLNIFCFPAATFDKNHG</sequence>
<evidence type="ECO:0000313" key="2">
    <source>
        <dbReference type="Proteomes" id="UP000006073"/>
    </source>
</evidence>
<organism evidence="1 2">
    <name type="scientific">Indibacter alkaliphilus (strain CCUG 57479 / KCTC 22604 / LW1)</name>
    <dbReference type="NCBI Taxonomy" id="1189612"/>
    <lineage>
        <taxon>Bacteria</taxon>
        <taxon>Pseudomonadati</taxon>
        <taxon>Bacteroidota</taxon>
        <taxon>Cytophagia</taxon>
        <taxon>Cytophagales</taxon>
        <taxon>Cyclobacteriaceae</taxon>
    </lineage>
</organism>
<dbReference type="Proteomes" id="UP000006073">
    <property type="component" value="Unassembled WGS sequence"/>
</dbReference>